<proteinExistence type="predicted"/>
<dbReference type="GeneID" id="16212541"/>
<organism evidence="1 2">
    <name type="scientific">Edwardsiella phage PEi21</name>
    <dbReference type="NCBI Taxonomy" id="1325372"/>
    <lineage>
        <taxon>Viruses</taxon>
        <taxon>Duplodnaviria</taxon>
        <taxon>Heunggongvirae</taxon>
        <taxon>Uroviricota</taxon>
        <taxon>Caudoviricetes</taxon>
        <taxon>Yokohamavirus</taxon>
        <taxon>Yokohamavirus PEi21</taxon>
    </lineage>
</organism>
<dbReference type="EMBL" id="AP013057">
    <property type="protein sequence ID" value="BAN16863.1"/>
    <property type="molecule type" value="Genomic_DNA"/>
</dbReference>
<dbReference type="OrthoDB" id="12979at10239"/>
<evidence type="ECO:0000313" key="1">
    <source>
        <dbReference type="EMBL" id="BAN16863.1"/>
    </source>
</evidence>
<sequence>MQYNVGYAELTAATMCKGKNDVRFYLNDYLLDGDNGKIVTTEGHIMFTGDIKGDTSGRFIVKLGVITF</sequence>
<keyword evidence="2" id="KW-1185">Reference proteome</keyword>
<dbReference type="RefSeq" id="YP_008869266.1">
    <property type="nucleotide sequence ID" value="NC_021342.2"/>
</dbReference>
<evidence type="ECO:0000313" key="2">
    <source>
        <dbReference type="Proteomes" id="UP000012997"/>
    </source>
</evidence>
<dbReference type="KEGG" id="vg:16212541"/>
<accession>N0DSG3</accession>
<protein>
    <submittedName>
        <fullName evidence="1">Uncharacterized protein</fullName>
    </submittedName>
</protein>
<name>N0DSG3_9CAUD</name>
<reference evidence="1 2" key="1">
    <citation type="journal article" date="2014" name="Genome Announc.">
        <title>Complete Genome Sequence of the Edwardsiella ictaluri-Specific Bacteriophage PEi21, Isolated from River Water in Japan.</title>
        <authorList>
            <person name="Yasuike M."/>
            <person name="Kai W."/>
            <person name="Nakamura Y."/>
            <person name="Fujiwara A."/>
            <person name="Kawato Y."/>
            <person name="Hassan E.S."/>
            <person name="Mahmoud M.M."/>
            <person name="Nagai S."/>
            <person name="Kobayashi T."/>
            <person name="Ototake M."/>
            <person name="Nakai T."/>
        </authorList>
    </citation>
    <scope>NUCLEOTIDE SEQUENCE [LARGE SCALE GENOMIC DNA]</scope>
</reference>
<dbReference type="Proteomes" id="UP000012997">
    <property type="component" value="Segment"/>
</dbReference>